<dbReference type="EMBL" id="CP055153">
    <property type="protein sequence ID" value="QMU27770.1"/>
    <property type="molecule type" value="Genomic_DNA"/>
</dbReference>
<evidence type="ECO:0008006" key="4">
    <source>
        <dbReference type="Google" id="ProtNLM"/>
    </source>
</evidence>
<name>A0A7L7L4R3_9BACT</name>
<evidence type="ECO:0000313" key="3">
    <source>
        <dbReference type="Proteomes" id="UP000514509"/>
    </source>
</evidence>
<gene>
    <name evidence="2" type="ORF">HUW48_06800</name>
</gene>
<evidence type="ECO:0000256" key="1">
    <source>
        <dbReference type="SAM" id="SignalP"/>
    </source>
</evidence>
<sequence length="210" mass="23126">MKTLFNFKLIAILLSFGFFATSCTDDDEPDNPKKDGNTEYNNQKFTIKNGYYAIGNGIQLYGNAPTHHLDFLFLTDGTPKFSNDGEITEMQDGKIAILGAILSPDGASFKPGTFEYTNMAADVNLTEAQVEAKYKNKSFFYESIVRMDTDGDKNWEEEADVKITGGTIKVSGALPAISTEYNLTLENGKTIKGSFGGVFQKLIIDMEDGE</sequence>
<accession>A0A7L7L4R3</accession>
<dbReference type="RefSeq" id="WP_182414962.1">
    <property type="nucleotide sequence ID" value="NZ_CP055153.1"/>
</dbReference>
<keyword evidence="1" id="KW-0732">Signal</keyword>
<dbReference type="KEGG" id="add:HUW48_06800"/>
<feature type="signal peptide" evidence="1">
    <location>
        <begin position="1"/>
        <end position="20"/>
    </location>
</feature>
<feature type="chain" id="PRO_5029913233" description="YceI family protein" evidence="1">
    <location>
        <begin position="21"/>
        <end position="210"/>
    </location>
</feature>
<dbReference type="AlphaFoldDB" id="A0A7L7L4R3"/>
<proteinExistence type="predicted"/>
<keyword evidence="3" id="KW-1185">Reference proteome</keyword>
<dbReference type="PROSITE" id="PS51257">
    <property type="entry name" value="PROKAR_LIPOPROTEIN"/>
    <property type="match status" value="1"/>
</dbReference>
<evidence type="ECO:0000313" key="2">
    <source>
        <dbReference type="EMBL" id="QMU27770.1"/>
    </source>
</evidence>
<reference evidence="2 3" key="1">
    <citation type="submission" date="2020-08" db="EMBL/GenBank/DDBJ databases">
        <title>Adhaeribacter dokdonensis sp. nov., isolated from the rhizosphere of Elymus tsukushiensis, a plant native to the Dokdo Islands, Republic of Korea.</title>
        <authorList>
            <person name="Ghim S.Y."/>
        </authorList>
    </citation>
    <scope>NUCLEOTIDE SEQUENCE [LARGE SCALE GENOMIC DNA]</scope>
    <source>
        <strain evidence="2 3">KUDC8001</strain>
    </source>
</reference>
<protein>
    <recommendedName>
        <fullName evidence="4">YceI family protein</fullName>
    </recommendedName>
</protein>
<dbReference type="Proteomes" id="UP000514509">
    <property type="component" value="Chromosome"/>
</dbReference>
<organism evidence="2 3">
    <name type="scientific">Adhaeribacter radiodurans</name>
    <dbReference type="NCBI Taxonomy" id="2745197"/>
    <lineage>
        <taxon>Bacteria</taxon>
        <taxon>Pseudomonadati</taxon>
        <taxon>Bacteroidota</taxon>
        <taxon>Cytophagia</taxon>
        <taxon>Cytophagales</taxon>
        <taxon>Hymenobacteraceae</taxon>
        <taxon>Adhaeribacter</taxon>
    </lineage>
</organism>